<gene>
    <name evidence="2" type="ORF">CCO02nite_04540</name>
</gene>
<evidence type="ECO:0000313" key="3">
    <source>
        <dbReference type="Proteomes" id="UP000321720"/>
    </source>
</evidence>
<name>A0A511J713_9CELL</name>
<dbReference type="PROSITE" id="PS51257">
    <property type="entry name" value="PROKAR_LIPOPROTEIN"/>
    <property type="match status" value="1"/>
</dbReference>
<dbReference type="OrthoDB" id="5145397at2"/>
<evidence type="ECO:0000256" key="1">
    <source>
        <dbReference type="SAM" id="SignalP"/>
    </source>
</evidence>
<feature type="signal peptide" evidence="1">
    <location>
        <begin position="1"/>
        <end position="26"/>
    </location>
</feature>
<dbReference type="Proteomes" id="UP000321720">
    <property type="component" value="Unassembled WGS sequence"/>
</dbReference>
<dbReference type="RefSeq" id="WP_146841374.1">
    <property type="nucleotide sequence ID" value="NZ_BJWG01000001.1"/>
</dbReference>
<reference evidence="2 3" key="1">
    <citation type="submission" date="2019-07" db="EMBL/GenBank/DDBJ databases">
        <title>Whole genome shotgun sequence of Cellulomonas composti NBRC 100758.</title>
        <authorList>
            <person name="Hosoyama A."/>
            <person name="Uohara A."/>
            <person name="Ohji S."/>
            <person name="Ichikawa N."/>
        </authorList>
    </citation>
    <scope>NUCLEOTIDE SEQUENCE [LARGE SCALE GENOMIC DNA]</scope>
    <source>
        <strain evidence="2 3">NBRC 100758</strain>
    </source>
</reference>
<evidence type="ECO:0000313" key="2">
    <source>
        <dbReference type="EMBL" id="GEL93796.1"/>
    </source>
</evidence>
<feature type="chain" id="PRO_5039587369" description="GerMN domain-containing protein" evidence="1">
    <location>
        <begin position="27"/>
        <end position="181"/>
    </location>
</feature>
<proteinExistence type="predicted"/>
<keyword evidence="3" id="KW-1185">Reference proteome</keyword>
<keyword evidence="1" id="KW-0732">Signal</keyword>
<accession>A0A511J713</accession>
<dbReference type="AlphaFoldDB" id="A0A511J713"/>
<evidence type="ECO:0008006" key="4">
    <source>
        <dbReference type="Google" id="ProtNLM"/>
    </source>
</evidence>
<organism evidence="2 3">
    <name type="scientific">Cellulomonas composti</name>
    <dbReference type="NCBI Taxonomy" id="266130"/>
    <lineage>
        <taxon>Bacteria</taxon>
        <taxon>Bacillati</taxon>
        <taxon>Actinomycetota</taxon>
        <taxon>Actinomycetes</taxon>
        <taxon>Micrococcales</taxon>
        <taxon>Cellulomonadaceae</taxon>
        <taxon>Cellulomonas</taxon>
    </lineage>
</organism>
<comment type="caution">
    <text evidence="2">The sequence shown here is derived from an EMBL/GenBank/DDBJ whole genome shotgun (WGS) entry which is preliminary data.</text>
</comment>
<protein>
    <recommendedName>
        <fullName evidence="4">GerMN domain-containing protein</fullName>
    </recommendedName>
</protein>
<sequence length="181" mass="18137">MLPARAPRRRVLAAALAAVVAPGLLAGLTACSTSAPARLDTSETTLVEPAPTSTEELLDEPEESFSTVGALADGFPADLVPLPLDADILVSSARPSPDDPDLLEISLNLRTTLSADDLVASLTTALADQGFTAAPAASPPAGLAATGTFTRGEGELITVAVLDRDGVRTLTIGGTVAPAGA</sequence>
<dbReference type="EMBL" id="BJWG01000001">
    <property type="protein sequence ID" value="GEL93796.1"/>
    <property type="molecule type" value="Genomic_DNA"/>
</dbReference>